<comment type="function">
    <text evidence="13 14">May play the central regulatory role in sporulation. It may be an element of the effector pathway responsible for the activation of sporulation genes in response to nutritional stress. Spo0A may act in concert with spo0H (a sigma factor) to control the expression of some genes that are critical to the sporulation process.</text>
</comment>
<dbReference type="InterPro" id="IPR039420">
    <property type="entry name" value="WalR-like"/>
</dbReference>
<evidence type="ECO:0000256" key="14">
    <source>
        <dbReference type="PIRNR" id="PIRNR002937"/>
    </source>
</evidence>
<dbReference type="Pfam" id="PF08769">
    <property type="entry name" value="Spo0A_C"/>
    <property type="match status" value="1"/>
</dbReference>
<dbReference type="PANTHER" id="PTHR48111">
    <property type="entry name" value="REGULATOR OF RPOS"/>
    <property type="match status" value="1"/>
</dbReference>
<name>A0ABW8TGW7_9CLOT</name>
<evidence type="ECO:0000256" key="12">
    <source>
        <dbReference type="ARBA" id="ARBA00023163"/>
    </source>
</evidence>
<comment type="caution">
    <text evidence="17">The sequence shown here is derived from an EMBL/GenBank/DDBJ whole genome shotgun (WGS) entry which is preliminary data.</text>
</comment>
<comment type="cofactor">
    <cofactor evidence="14">
        <name>Ca(2+)</name>
        <dbReference type="ChEBI" id="CHEBI:29108"/>
    </cofactor>
    <text evidence="14">Binds 1 Ca(2+) ion per subunit.</text>
</comment>
<keyword evidence="9 14" id="KW-0805">Transcription regulation</keyword>
<keyword evidence="6 14" id="KW-0106">Calcium</keyword>
<dbReference type="RefSeq" id="WP_406788205.1">
    <property type="nucleotide sequence ID" value="NZ_JBJIAA010000011.1"/>
</dbReference>
<evidence type="ECO:0000256" key="13">
    <source>
        <dbReference type="ARBA" id="ARBA00024867"/>
    </source>
</evidence>
<evidence type="ECO:0000256" key="10">
    <source>
        <dbReference type="ARBA" id="ARBA00023125"/>
    </source>
</evidence>
<dbReference type="EMBL" id="JBJIAA010000011">
    <property type="protein sequence ID" value="MFL0251551.1"/>
    <property type="molecule type" value="Genomic_DNA"/>
</dbReference>
<gene>
    <name evidence="17" type="primary">spo0A</name>
    <name evidence="17" type="ORF">ACJDT4_14105</name>
</gene>
<keyword evidence="11 14" id="KW-0010">Activator</keyword>
<evidence type="ECO:0000256" key="4">
    <source>
        <dbReference type="ARBA" id="ARBA00022491"/>
    </source>
</evidence>
<dbReference type="InterPro" id="IPR036388">
    <property type="entry name" value="WH-like_DNA-bd_sf"/>
</dbReference>
<evidence type="ECO:0000256" key="11">
    <source>
        <dbReference type="ARBA" id="ARBA00023159"/>
    </source>
</evidence>
<dbReference type="NCBIfam" id="TIGR02875">
    <property type="entry name" value="spore_0_A"/>
    <property type="match status" value="1"/>
</dbReference>
<dbReference type="PIRSF" id="PIRSF002937">
    <property type="entry name" value="Res_reg_Spo0A"/>
    <property type="match status" value="1"/>
</dbReference>
<sequence>MEKEKISVLIADDNKEFCNILNDYLLNQSDIFVVGIARDGIEALKLIEEKKPDLVVLDIIMPHLDGLGVLERLNNMKLSNTPRIIILSAVGQDKITQRAITLGADYYVVKPFDMEVFIKRIREMFNNVIATNSTNDISSSFRESEIRHMSSSFSNTSEYTQSSTLNLEGEITSIIHEIGVPAHIKGYMYLREAITMVVNNIELLSAVTKELYPSIAKKYNTTASRVERAIRHAIEVAWSRGQVETINKLFGYTIHNSKGKPTNSEFIAMIADKLRLQNKVG</sequence>
<dbReference type="InterPro" id="IPR012052">
    <property type="entry name" value="Spore_0_A"/>
</dbReference>
<evidence type="ECO:0000256" key="3">
    <source>
        <dbReference type="ARBA" id="ARBA00022490"/>
    </source>
</evidence>
<keyword evidence="7 14" id="KW-0749">Sporulation</keyword>
<evidence type="ECO:0000256" key="7">
    <source>
        <dbReference type="ARBA" id="ARBA00022969"/>
    </source>
</evidence>
<dbReference type="PROSITE" id="PS50110">
    <property type="entry name" value="RESPONSE_REGULATORY"/>
    <property type="match status" value="1"/>
</dbReference>
<accession>A0ABW8TGW7</accession>
<dbReference type="SMART" id="SM00448">
    <property type="entry name" value="REC"/>
    <property type="match status" value="1"/>
</dbReference>
<evidence type="ECO:0000256" key="2">
    <source>
        <dbReference type="ARBA" id="ARBA00018672"/>
    </source>
</evidence>
<evidence type="ECO:0000256" key="8">
    <source>
        <dbReference type="ARBA" id="ARBA00023012"/>
    </source>
</evidence>
<dbReference type="SUPFAM" id="SSF46894">
    <property type="entry name" value="C-terminal effector domain of the bipartite response regulators"/>
    <property type="match status" value="1"/>
</dbReference>
<comment type="subcellular location">
    <subcellularLocation>
        <location evidence="1 14">Cytoplasm</location>
    </subcellularLocation>
</comment>
<evidence type="ECO:0000256" key="1">
    <source>
        <dbReference type="ARBA" id="ARBA00004496"/>
    </source>
</evidence>
<dbReference type="InterPro" id="IPR016032">
    <property type="entry name" value="Sig_transdc_resp-reg_C-effctor"/>
</dbReference>
<keyword evidence="3 14" id="KW-0963">Cytoplasm</keyword>
<keyword evidence="5 15" id="KW-0597">Phosphoprotein</keyword>
<reference evidence="17 18" key="1">
    <citation type="submission" date="2024-11" db="EMBL/GenBank/DDBJ databases">
        <authorList>
            <person name="Heng Y.C."/>
            <person name="Lim A.C.H."/>
            <person name="Lee J.K.Y."/>
            <person name="Kittelmann S."/>
        </authorList>
    </citation>
    <scope>NUCLEOTIDE SEQUENCE [LARGE SCALE GENOMIC DNA]</scope>
    <source>
        <strain evidence="17 18">WILCCON 0114</strain>
    </source>
</reference>
<dbReference type="InterPro" id="IPR001789">
    <property type="entry name" value="Sig_transdc_resp-reg_receiver"/>
</dbReference>
<evidence type="ECO:0000256" key="9">
    <source>
        <dbReference type="ARBA" id="ARBA00023015"/>
    </source>
</evidence>
<dbReference type="InterPro" id="IPR011006">
    <property type="entry name" value="CheY-like_superfamily"/>
</dbReference>
<evidence type="ECO:0000313" key="18">
    <source>
        <dbReference type="Proteomes" id="UP001623592"/>
    </source>
</evidence>
<dbReference type="InterPro" id="IPR014879">
    <property type="entry name" value="Spo0A_C"/>
</dbReference>
<evidence type="ECO:0000256" key="5">
    <source>
        <dbReference type="ARBA" id="ARBA00022553"/>
    </source>
</evidence>
<dbReference type="Proteomes" id="UP001623592">
    <property type="component" value="Unassembled WGS sequence"/>
</dbReference>
<keyword evidence="12 14" id="KW-0804">Transcription</keyword>
<feature type="domain" description="Response regulatory" evidence="16">
    <location>
        <begin position="7"/>
        <end position="125"/>
    </location>
</feature>
<protein>
    <recommendedName>
        <fullName evidence="2 14">Stage 0 sporulation protein A homolog</fullName>
    </recommendedName>
</protein>
<dbReference type="Gene3D" id="1.10.10.10">
    <property type="entry name" value="Winged helix-like DNA-binding domain superfamily/Winged helix DNA-binding domain"/>
    <property type="match status" value="1"/>
</dbReference>
<proteinExistence type="predicted"/>
<dbReference type="SUPFAM" id="SSF52172">
    <property type="entry name" value="CheY-like"/>
    <property type="match status" value="1"/>
</dbReference>
<feature type="modified residue" description="4-aspartylphosphate" evidence="15">
    <location>
        <position position="58"/>
    </location>
</feature>
<evidence type="ECO:0000256" key="15">
    <source>
        <dbReference type="PROSITE-ProRule" id="PRU00169"/>
    </source>
</evidence>
<organism evidence="17 18">
    <name type="scientific">Clostridium neuense</name>
    <dbReference type="NCBI Taxonomy" id="1728934"/>
    <lineage>
        <taxon>Bacteria</taxon>
        <taxon>Bacillati</taxon>
        <taxon>Bacillota</taxon>
        <taxon>Clostridia</taxon>
        <taxon>Eubacteriales</taxon>
        <taxon>Clostridiaceae</taxon>
        <taxon>Clostridium</taxon>
    </lineage>
</organism>
<dbReference type="Gene3D" id="3.40.50.2300">
    <property type="match status" value="1"/>
</dbReference>
<keyword evidence="14" id="KW-0479">Metal-binding</keyword>
<keyword evidence="18" id="KW-1185">Reference proteome</keyword>
<evidence type="ECO:0000313" key="17">
    <source>
        <dbReference type="EMBL" id="MFL0251551.1"/>
    </source>
</evidence>
<evidence type="ECO:0000256" key="6">
    <source>
        <dbReference type="ARBA" id="ARBA00022837"/>
    </source>
</evidence>
<keyword evidence="10 14" id="KW-0238">DNA-binding</keyword>
<dbReference type="Pfam" id="PF00072">
    <property type="entry name" value="Response_reg"/>
    <property type="match status" value="1"/>
</dbReference>
<evidence type="ECO:0000259" key="16">
    <source>
        <dbReference type="PROSITE" id="PS50110"/>
    </source>
</evidence>
<dbReference type="CDD" id="cd17561">
    <property type="entry name" value="REC_Spo0A"/>
    <property type="match status" value="1"/>
</dbReference>
<dbReference type="PANTHER" id="PTHR48111:SF40">
    <property type="entry name" value="PHOSPHATE REGULON TRANSCRIPTIONAL REGULATORY PROTEIN PHOB"/>
    <property type="match status" value="1"/>
</dbReference>
<keyword evidence="4 14" id="KW-0678">Repressor</keyword>
<keyword evidence="8 14" id="KW-0902">Two-component regulatory system</keyword>